<dbReference type="InterPro" id="IPR004919">
    <property type="entry name" value="GmrSD_N"/>
</dbReference>
<gene>
    <name evidence="2" type="ORF">FXN61_17905</name>
</gene>
<accession>A0ABX1FIZ9</accession>
<dbReference type="EMBL" id="VSRL01000058">
    <property type="protein sequence ID" value="NKE58591.1"/>
    <property type="molecule type" value="Genomic_DNA"/>
</dbReference>
<evidence type="ECO:0000313" key="2">
    <source>
        <dbReference type="EMBL" id="NKE58591.1"/>
    </source>
</evidence>
<dbReference type="RefSeq" id="WP_167975256.1">
    <property type="nucleotide sequence ID" value="NZ_VSRL01000058.1"/>
</dbReference>
<organism evidence="2 3">
    <name type="scientific">Lentzea indica</name>
    <dbReference type="NCBI Taxonomy" id="2604800"/>
    <lineage>
        <taxon>Bacteria</taxon>
        <taxon>Bacillati</taxon>
        <taxon>Actinomycetota</taxon>
        <taxon>Actinomycetes</taxon>
        <taxon>Pseudonocardiales</taxon>
        <taxon>Pseudonocardiaceae</taxon>
        <taxon>Lentzea</taxon>
    </lineage>
</organism>
<proteinExistence type="predicted"/>
<dbReference type="Pfam" id="PF03235">
    <property type="entry name" value="GmrSD_N"/>
    <property type="match status" value="1"/>
</dbReference>
<evidence type="ECO:0000259" key="1">
    <source>
        <dbReference type="Pfam" id="PF03235"/>
    </source>
</evidence>
<keyword evidence="3" id="KW-1185">Reference proteome</keyword>
<name>A0ABX1FIZ9_9PSEU</name>
<evidence type="ECO:0000313" key="3">
    <source>
        <dbReference type="Proteomes" id="UP001515943"/>
    </source>
</evidence>
<dbReference type="PANTHER" id="PTHR37292">
    <property type="entry name" value="VNG6097C"/>
    <property type="match status" value="1"/>
</dbReference>
<comment type="caution">
    <text evidence="2">The sequence shown here is derived from an EMBL/GenBank/DDBJ whole genome shotgun (WGS) entry which is preliminary data.</text>
</comment>
<dbReference type="PANTHER" id="PTHR37292:SF2">
    <property type="entry name" value="DUF262 DOMAIN-CONTAINING PROTEIN"/>
    <property type="match status" value="1"/>
</dbReference>
<sequence>MGVEAFGIEKEFLKDLLTQVDKGEAKLPEFQRGWVWPDRNIASLIASISLGYPAGTVMMLKHGGDVRFKTRAVEGASATASIPDRLILDGQQRLTSLYQSLFRNEPVETHDSRGKPVRGWFYIDMHKALLGDAEREEAVVFVPESKIRVDFRGQAVLDLATPALEYSQRMFPCAAVFNSMQWMMGFVQHSPEQQGDNLQLWSHFLEAVVKRFEQYQLPVIELGKSTPRQAVCQVFEKVNTGGVTLTVFELLTATFAADDFDLRQDWVDRQAQWTGGKYPILAEVANTDFLQTVTLLGTYERHRAAIESGRDESNAPRIGCRRTDMLNLTLAEYRKWAPTVTTGLKTAAQFLHSQHIFDTRFLPYGSQLIPLSAALALLGTKADTVGARQKISRWYWSGVFGELYSGTTETRFARDLPELVAWVTGHGTEPRTVQEAQFFSSRLWTLRTRGSAAYKGLYALLLQDGPVDWGTGSDMSDENYFDNAVDIHHVFPKAWCEKQRIPPADYNSILNKTPLTARTNRIIGGRAPSAYLRGLAKSAETTPEQVDLNVRSHKISPVALRTDDFHAAMTTRETALLALISAAMGKDVQIDTDTN</sequence>
<dbReference type="Proteomes" id="UP001515943">
    <property type="component" value="Unassembled WGS sequence"/>
</dbReference>
<feature type="domain" description="GmrSD restriction endonucleases N-terminal" evidence="1">
    <location>
        <begin position="13"/>
        <end position="255"/>
    </location>
</feature>
<reference evidence="2 3" key="1">
    <citation type="submission" date="2019-08" db="EMBL/GenBank/DDBJ databases">
        <title>Lentzea from Indian Himalayas.</title>
        <authorList>
            <person name="Mandal S."/>
            <person name="Mallick Gupta A."/>
            <person name="Maiti P.K."/>
            <person name="Sarkar J."/>
            <person name="Mandal S."/>
        </authorList>
    </citation>
    <scope>NUCLEOTIDE SEQUENCE [LARGE SCALE GENOMIC DNA]</scope>
    <source>
        <strain evidence="2 3">PSKA42</strain>
    </source>
</reference>
<protein>
    <submittedName>
        <fullName evidence="2">DUF262 domain-containing protein</fullName>
    </submittedName>
</protein>